<evidence type="ECO:0000313" key="4">
    <source>
        <dbReference type="Proteomes" id="UP000030848"/>
    </source>
</evidence>
<dbReference type="Pfam" id="PF13411">
    <property type="entry name" value="MerR_1"/>
    <property type="match status" value="1"/>
</dbReference>
<proteinExistence type="predicted"/>
<keyword evidence="1" id="KW-0238">DNA-binding</keyword>
<name>A0A837DAE9_9PSEU</name>
<dbReference type="PROSITE" id="PS50937">
    <property type="entry name" value="HTH_MERR_2"/>
    <property type="match status" value="1"/>
</dbReference>
<dbReference type="GO" id="GO:0003677">
    <property type="term" value="F:DNA binding"/>
    <property type="evidence" value="ECO:0007669"/>
    <property type="project" value="UniProtKB-KW"/>
</dbReference>
<reference evidence="3 4" key="1">
    <citation type="submission" date="2014-10" db="EMBL/GenBank/DDBJ databases">
        <title>Genome sequence of Micropolyspora internatus JCM3315.</title>
        <authorList>
            <person name="Shin S.-K."/>
            <person name="Yi H."/>
        </authorList>
    </citation>
    <scope>NUCLEOTIDE SEQUENCE [LARGE SCALE GENOMIC DNA]</scope>
    <source>
        <strain evidence="3 4">JCM 3315</strain>
    </source>
</reference>
<dbReference type="SUPFAM" id="SSF46955">
    <property type="entry name" value="Putative DNA-binding domain"/>
    <property type="match status" value="1"/>
</dbReference>
<dbReference type="CDD" id="cd04780">
    <property type="entry name" value="HTH_MerR-like_sg5"/>
    <property type="match status" value="1"/>
</dbReference>
<evidence type="ECO:0000313" key="3">
    <source>
        <dbReference type="EMBL" id="KHF43848.1"/>
    </source>
</evidence>
<comment type="caution">
    <text evidence="3">The sequence shown here is derived from an EMBL/GenBank/DDBJ whole genome shotgun (WGS) entry which is preliminary data.</text>
</comment>
<dbReference type="GO" id="GO:0003700">
    <property type="term" value="F:DNA-binding transcription factor activity"/>
    <property type="evidence" value="ECO:0007669"/>
    <property type="project" value="InterPro"/>
</dbReference>
<dbReference type="PANTHER" id="PTHR30204:SF98">
    <property type="entry name" value="HTH-TYPE TRANSCRIPTIONAL REGULATOR ADHR"/>
    <property type="match status" value="1"/>
</dbReference>
<evidence type="ECO:0000259" key="2">
    <source>
        <dbReference type="PROSITE" id="PS50937"/>
    </source>
</evidence>
<gene>
    <name evidence="3" type="ORF">MINT15_21530</name>
</gene>
<protein>
    <submittedName>
        <fullName evidence="3">MerR family transcriptional regulator</fullName>
    </submittedName>
</protein>
<accession>A0A837DAE9</accession>
<dbReference type="SMART" id="SM00422">
    <property type="entry name" value="HTH_MERR"/>
    <property type="match status" value="1"/>
</dbReference>
<dbReference type="Proteomes" id="UP000030848">
    <property type="component" value="Unassembled WGS sequence"/>
</dbReference>
<dbReference type="Gene3D" id="1.10.1660.10">
    <property type="match status" value="1"/>
</dbReference>
<dbReference type="AlphaFoldDB" id="A0A837DAE9"/>
<dbReference type="InterPro" id="IPR000551">
    <property type="entry name" value="MerR-type_HTH_dom"/>
</dbReference>
<evidence type="ECO:0000256" key="1">
    <source>
        <dbReference type="ARBA" id="ARBA00023125"/>
    </source>
</evidence>
<organism evidence="3 4">
    <name type="scientific">Saccharomonospora viridis</name>
    <dbReference type="NCBI Taxonomy" id="1852"/>
    <lineage>
        <taxon>Bacteria</taxon>
        <taxon>Bacillati</taxon>
        <taxon>Actinomycetota</taxon>
        <taxon>Actinomycetes</taxon>
        <taxon>Pseudonocardiales</taxon>
        <taxon>Pseudonocardiaceae</taxon>
        <taxon>Saccharomonospora</taxon>
    </lineage>
</organism>
<dbReference type="PANTHER" id="PTHR30204">
    <property type="entry name" value="REDOX-CYCLING DRUG-SENSING TRANSCRIPTIONAL ACTIVATOR SOXR"/>
    <property type="match status" value="1"/>
</dbReference>
<dbReference type="PRINTS" id="PR00040">
    <property type="entry name" value="HTHMERR"/>
</dbReference>
<dbReference type="InterPro" id="IPR009061">
    <property type="entry name" value="DNA-bd_dom_put_sf"/>
</dbReference>
<dbReference type="InterPro" id="IPR047057">
    <property type="entry name" value="MerR_fam"/>
</dbReference>
<feature type="domain" description="HTH merR-type" evidence="2">
    <location>
        <begin position="1"/>
        <end position="70"/>
    </location>
</feature>
<dbReference type="EMBL" id="JRZE01000004">
    <property type="protein sequence ID" value="KHF43848.1"/>
    <property type="molecule type" value="Genomic_DNA"/>
</dbReference>
<dbReference type="RefSeq" id="WP_037310712.1">
    <property type="nucleotide sequence ID" value="NZ_CALJZO010000085.1"/>
</dbReference>
<sequence length="219" mass="23899">MRMAELSRESGVPVATIKYYLREGLLHPGERTSPNQARYDGTHIQRLRLVRALLDIGGLSVATAKDVLAALDSSEVSLHHVLGVTQYGLPLANPEQADEEARAWAWATLEKLMDERDWECEEGSPVVESLIGVLATMYALGYADFVSVLGRYAEAAENVAEVDVRYIADLPNPESIVEGMVVGTLFGDALLVALRRLAQANVSATVFDTDGKVSRREAE</sequence>